<evidence type="ECO:0000256" key="2">
    <source>
        <dbReference type="ARBA" id="ARBA00009450"/>
    </source>
</evidence>
<organism evidence="19">
    <name type="scientific">Collimonas fungivorans</name>
    <dbReference type="NCBI Taxonomy" id="158899"/>
    <lineage>
        <taxon>Bacteria</taxon>
        <taxon>Pseudomonadati</taxon>
        <taxon>Pseudomonadota</taxon>
        <taxon>Betaproteobacteria</taxon>
        <taxon>Burkholderiales</taxon>
        <taxon>Oxalobacteraceae</taxon>
        <taxon>Collimonas</taxon>
    </lineage>
</organism>
<dbReference type="GO" id="GO:0015288">
    <property type="term" value="F:porin activity"/>
    <property type="evidence" value="ECO:0007669"/>
    <property type="project" value="UniProtKB-KW"/>
</dbReference>
<gene>
    <name evidence="19" type="primary">epsE</name>
    <name evidence="19" type="ORF">CFter6_3446</name>
</gene>
<keyword evidence="10" id="KW-0626">Porin</keyword>
<proteinExistence type="inferred from homology"/>
<dbReference type="InterPro" id="IPR017478">
    <property type="entry name" value="Polysacc_export_EpsE"/>
</dbReference>
<dbReference type="InterPro" id="IPR049712">
    <property type="entry name" value="Poly_export"/>
</dbReference>
<evidence type="ECO:0000256" key="14">
    <source>
        <dbReference type="ARBA" id="ARBA00023288"/>
    </source>
</evidence>
<keyword evidence="8" id="KW-0625">Polysaccharide transport</keyword>
<evidence type="ECO:0000256" key="15">
    <source>
        <dbReference type="SAM" id="SignalP"/>
    </source>
</evidence>
<dbReference type="NCBIfam" id="TIGR03028">
    <property type="entry name" value="EpsE"/>
    <property type="match status" value="1"/>
</dbReference>
<evidence type="ECO:0000256" key="13">
    <source>
        <dbReference type="ARBA" id="ARBA00023237"/>
    </source>
</evidence>
<dbReference type="EMBL" id="CP013232">
    <property type="protein sequence ID" value="AMO96079.1"/>
    <property type="molecule type" value="Genomic_DNA"/>
</dbReference>
<dbReference type="PANTHER" id="PTHR33619:SF3">
    <property type="entry name" value="POLYSACCHARIDE EXPORT PROTEIN GFCE-RELATED"/>
    <property type="match status" value="1"/>
</dbReference>
<dbReference type="GO" id="GO:0046930">
    <property type="term" value="C:pore complex"/>
    <property type="evidence" value="ECO:0007669"/>
    <property type="project" value="UniProtKB-KW"/>
</dbReference>
<keyword evidence="3" id="KW-0813">Transport</keyword>
<dbReference type="AlphaFoldDB" id="A0A127PE58"/>
<evidence type="ECO:0000256" key="10">
    <source>
        <dbReference type="ARBA" id="ARBA00023114"/>
    </source>
</evidence>
<keyword evidence="5" id="KW-0762">Sugar transport</keyword>
<comment type="similarity">
    <text evidence="2">Belongs to the BexD/CtrA/VexA family.</text>
</comment>
<dbReference type="GO" id="GO:0009279">
    <property type="term" value="C:cell outer membrane"/>
    <property type="evidence" value="ECO:0007669"/>
    <property type="project" value="UniProtKB-SubCell"/>
</dbReference>
<dbReference type="OrthoDB" id="9815244at2"/>
<evidence type="ECO:0000256" key="9">
    <source>
        <dbReference type="ARBA" id="ARBA00023065"/>
    </source>
</evidence>
<sequence length="273" mass="29160">MNGVVIMMRRIYLCLLALLLTLLLAFSSNSASAADTPIGAGDGLKIAVFGNPDLSLETKVSDAGNITFPLIGAVSIGGLSTAEAEKKISDMLTGGGFLRKAEVNVTVTELQSQQVSVLGQVLHPGRYPIAGKRSVTDMLAMAGGVGPEGGDTAVVIRTRNGKSSKQVVNLQEMIQAVDMKSNLDLVNGDMIYVDRAPKFYIYGEVQHPGGYRLERNMTIAQALSIGGGLTPRGTERGVRIKRRDSNGNSVMIDAKRDEILQTDDVVYVKESLF</sequence>
<evidence type="ECO:0000256" key="6">
    <source>
        <dbReference type="ARBA" id="ARBA00022692"/>
    </source>
</evidence>
<dbReference type="GO" id="GO:0015159">
    <property type="term" value="F:polysaccharide transmembrane transporter activity"/>
    <property type="evidence" value="ECO:0007669"/>
    <property type="project" value="InterPro"/>
</dbReference>
<name>A0A127PE58_9BURK</name>
<keyword evidence="9" id="KW-0406">Ion transport</keyword>
<evidence type="ECO:0000256" key="4">
    <source>
        <dbReference type="ARBA" id="ARBA00022452"/>
    </source>
</evidence>
<dbReference type="InterPro" id="IPR003715">
    <property type="entry name" value="Poly_export_N"/>
</dbReference>
<evidence type="ECO:0000313" key="19">
    <source>
        <dbReference type="EMBL" id="AMO96079.1"/>
    </source>
</evidence>
<evidence type="ECO:0000256" key="12">
    <source>
        <dbReference type="ARBA" id="ARBA00023139"/>
    </source>
</evidence>
<reference evidence="19 20" key="1">
    <citation type="submission" date="2015-11" db="EMBL/GenBank/DDBJ databases">
        <title>Exploring the genomic traits of fungus-feeding bacterial genus Collimonas.</title>
        <authorList>
            <person name="Song C."/>
            <person name="Schmidt R."/>
            <person name="de Jager V."/>
            <person name="Krzyzanowska D."/>
            <person name="Jongedijk E."/>
            <person name="Cankar K."/>
            <person name="Beekwilder J."/>
            <person name="van Veen A."/>
            <person name="de Boer W."/>
            <person name="van Veen J.A."/>
            <person name="Garbeva P."/>
        </authorList>
    </citation>
    <scope>NUCLEOTIDE SEQUENCE [LARGE SCALE GENOMIC DNA]</scope>
    <source>
        <strain evidence="19 20">Ter6</strain>
    </source>
</reference>
<keyword evidence="13" id="KW-0998">Cell outer membrane</keyword>
<protein>
    <submittedName>
        <fullName evidence="19">Polysaccharide export protein EpsE</fullName>
    </submittedName>
</protein>
<evidence type="ECO:0000256" key="5">
    <source>
        <dbReference type="ARBA" id="ARBA00022597"/>
    </source>
</evidence>
<feature type="signal peptide" evidence="15">
    <location>
        <begin position="1"/>
        <end position="33"/>
    </location>
</feature>
<comment type="subcellular location">
    <subcellularLocation>
        <location evidence="1">Cell outer membrane</location>
        <topology evidence="1">Multi-pass membrane protein</topology>
    </subcellularLocation>
</comment>
<evidence type="ECO:0000256" key="8">
    <source>
        <dbReference type="ARBA" id="ARBA00023047"/>
    </source>
</evidence>
<keyword evidence="6" id="KW-0812">Transmembrane</keyword>
<accession>A0A127PE58</accession>
<keyword evidence="7 15" id="KW-0732">Signal</keyword>
<evidence type="ECO:0000256" key="7">
    <source>
        <dbReference type="ARBA" id="ARBA00022729"/>
    </source>
</evidence>
<feature type="domain" description="SLBB" evidence="18">
    <location>
        <begin position="113"/>
        <end position="193"/>
    </location>
</feature>
<keyword evidence="11" id="KW-0472">Membrane</keyword>
<dbReference type="Pfam" id="PF10531">
    <property type="entry name" value="SLBB"/>
    <property type="match status" value="1"/>
</dbReference>
<dbReference type="InterPro" id="IPR054765">
    <property type="entry name" value="SLBB_dom"/>
</dbReference>
<dbReference type="InterPro" id="IPR019554">
    <property type="entry name" value="Soluble_ligand-bd"/>
</dbReference>
<keyword evidence="12" id="KW-0564">Palmitate</keyword>
<dbReference type="Pfam" id="PF02563">
    <property type="entry name" value="Poly_export"/>
    <property type="match status" value="1"/>
</dbReference>
<dbReference type="GO" id="GO:0006811">
    <property type="term" value="P:monoatomic ion transport"/>
    <property type="evidence" value="ECO:0007669"/>
    <property type="project" value="UniProtKB-KW"/>
</dbReference>
<evidence type="ECO:0000259" key="16">
    <source>
        <dbReference type="Pfam" id="PF02563"/>
    </source>
</evidence>
<dbReference type="PANTHER" id="PTHR33619">
    <property type="entry name" value="POLYSACCHARIDE EXPORT PROTEIN GFCE-RELATED"/>
    <property type="match status" value="1"/>
</dbReference>
<feature type="domain" description="Polysaccharide export protein N-terminal" evidence="16">
    <location>
        <begin position="32"/>
        <end position="108"/>
    </location>
</feature>
<evidence type="ECO:0000256" key="3">
    <source>
        <dbReference type="ARBA" id="ARBA00022448"/>
    </source>
</evidence>
<dbReference type="PATRIC" id="fig|158899.10.peg.3426"/>
<keyword evidence="4" id="KW-1134">Transmembrane beta strand</keyword>
<dbReference type="Pfam" id="PF22461">
    <property type="entry name" value="SLBB_2"/>
    <property type="match status" value="1"/>
</dbReference>
<dbReference type="Gene3D" id="3.10.560.10">
    <property type="entry name" value="Outer membrane lipoprotein wza domain like"/>
    <property type="match status" value="2"/>
</dbReference>
<dbReference type="RefSeq" id="WP_082814823.1">
    <property type="nucleotide sequence ID" value="NZ_CP013232.1"/>
</dbReference>
<evidence type="ECO:0000259" key="18">
    <source>
        <dbReference type="Pfam" id="PF22461"/>
    </source>
</evidence>
<feature type="domain" description="Soluble ligand binding" evidence="17">
    <location>
        <begin position="198"/>
        <end position="250"/>
    </location>
</feature>
<evidence type="ECO:0000256" key="11">
    <source>
        <dbReference type="ARBA" id="ARBA00023136"/>
    </source>
</evidence>
<evidence type="ECO:0000259" key="17">
    <source>
        <dbReference type="Pfam" id="PF10531"/>
    </source>
</evidence>
<dbReference type="Proteomes" id="UP000072421">
    <property type="component" value="Chromosome"/>
</dbReference>
<keyword evidence="14" id="KW-0449">Lipoprotein</keyword>
<evidence type="ECO:0000313" key="20">
    <source>
        <dbReference type="Proteomes" id="UP000072421"/>
    </source>
</evidence>
<evidence type="ECO:0000256" key="1">
    <source>
        <dbReference type="ARBA" id="ARBA00004571"/>
    </source>
</evidence>
<feature type="chain" id="PRO_5007276927" evidence="15">
    <location>
        <begin position="34"/>
        <end position="273"/>
    </location>
</feature>